<dbReference type="EMBL" id="AP035881">
    <property type="protein sequence ID" value="BFP48848.1"/>
    <property type="molecule type" value="Genomic_DNA"/>
</dbReference>
<dbReference type="AlphaFoldDB" id="A0AB33K565"/>
<dbReference type="RefSeq" id="WP_407991024.1">
    <property type="nucleotide sequence ID" value="NZ_AP035881.2"/>
</dbReference>
<dbReference type="PIRSF" id="PIRSF010260">
    <property type="entry name" value="UCP010260"/>
    <property type="match status" value="1"/>
</dbReference>
<dbReference type="PANTHER" id="PTHR34202">
    <property type="entry name" value="UPF0548 PROTEIN"/>
    <property type="match status" value="1"/>
</dbReference>
<sequence length="180" mass="19633">MTTTTPRGDTAPRTTFNYPEVGATREPDQLPEGYLYLRHRVLIGHGREALEAAGAALTGWRMHRGTGATVRADAEAAAPGVRLVVGLGLGRLRFEAPAEVVWTVAEPGRIGFAYGTLAGHPEQGEESFIVTMGADRAVWFTVTAFSRPACWYTRLAGPVVPLLQKLYARQLGQVLRRARY</sequence>
<organism evidence="2">
    <name type="scientific">Kitasatospora sp. CMC57</name>
    <dbReference type="NCBI Taxonomy" id="3231513"/>
    <lineage>
        <taxon>Bacteria</taxon>
        <taxon>Bacillati</taxon>
        <taxon>Actinomycetota</taxon>
        <taxon>Actinomycetes</taxon>
        <taxon>Kitasatosporales</taxon>
        <taxon>Streptomycetaceae</taxon>
        <taxon>Kitasatospora</taxon>
    </lineage>
</organism>
<dbReference type="InterPro" id="IPR014457">
    <property type="entry name" value="UCP010260"/>
</dbReference>
<evidence type="ECO:0000259" key="1">
    <source>
        <dbReference type="Pfam" id="PF09348"/>
    </source>
</evidence>
<dbReference type="InterPro" id="IPR018960">
    <property type="entry name" value="DUF1990"/>
</dbReference>
<dbReference type="Pfam" id="PF09348">
    <property type="entry name" value="DUF1990"/>
    <property type="match status" value="1"/>
</dbReference>
<protein>
    <submittedName>
        <fullName evidence="2">DUF1990 domain-containing protein</fullName>
    </submittedName>
</protein>
<gene>
    <name evidence="2" type="ORF">KCMC57_52160</name>
</gene>
<accession>A0AB33K565</accession>
<dbReference type="PANTHER" id="PTHR34202:SF1">
    <property type="entry name" value="UPF0548 PROTEIN"/>
    <property type="match status" value="1"/>
</dbReference>
<evidence type="ECO:0000313" key="2">
    <source>
        <dbReference type="EMBL" id="BFP48848.1"/>
    </source>
</evidence>
<reference evidence="2" key="1">
    <citation type="submission" date="2024-07" db="EMBL/GenBank/DDBJ databases">
        <title>Complete genome sequences of cellulolytic bacteria, Kitasatospora sp. CMC57 and Streptomyces sp. CMC78, isolated from Japanese agricultural soil.</title>
        <authorList>
            <person name="Hashimoto T."/>
            <person name="Ito M."/>
            <person name="Iwamoto M."/>
            <person name="Fukahori D."/>
            <person name="Shoda T."/>
            <person name="Sakoda M."/>
            <person name="Morohoshi T."/>
            <person name="Mitsuboshi M."/>
            <person name="Nishizawa T."/>
        </authorList>
    </citation>
    <scope>NUCLEOTIDE SEQUENCE</scope>
    <source>
        <strain evidence="2">CMC57</strain>
    </source>
</reference>
<name>A0AB33K565_9ACTN</name>
<proteinExistence type="predicted"/>
<feature type="domain" description="DUF1990" evidence="1">
    <location>
        <begin position="17"/>
        <end position="173"/>
    </location>
</feature>